<evidence type="ECO:0000313" key="3">
    <source>
        <dbReference type="Proteomes" id="UP000701853"/>
    </source>
</evidence>
<gene>
    <name evidence="2" type="ORF">CXB51_028060</name>
</gene>
<proteinExistence type="predicted"/>
<comment type="caution">
    <text evidence="2">The sequence shown here is derived from an EMBL/GenBank/DDBJ whole genome shotgun (WGS) entry which is preliminary data.</text>
</comment>
<organism evidence="2 3">
    <name type="scientific">Gossypium anomalum</name>
    <dbReference type="NCBI Taxonomy" id="47600"/>
    <lineage>
        <taxon>Eukaryota</taxon>
        <taxon>Viridiplantae</taxon>
        <taxon>Streptophyta</taxon>
        <taxon>Embryophyta</taxon>
        <taxon>Tracheophyta</taxon>
        <taxon>Spermatophyta</taxon>
        <taxon>Magnoliopsida</taxon>
        <taxon>eudicotyledons</taxon>
        <taxon>Gunneridae</taxon>
        <taxon>Pentapetalae</taxon>
        <taxon>rosids</taxon>
        <taxon>malvids</taxon>
        <taxon>Malvales</taxon>
        <taxon>Malvaceae</taxon>
        <taxon>Malvoideae</taxon>
        <taxon>Gossypium</taxon>
    </lineage>
</organism>
<dbReference type="Pfam" id="PF13456">
    <property type="entry name" value="RVT_3"/>
    <property type="match status" value="1"/>
</dbReference>
<name>A0A8J6CKH5_9ROSI</name>
<dbReference type="AlphaFoldDB" id="A0A8J6CKH5"/>
<dbReference type="InterPro" id="IPR002156">
    <property type="entry name" value="RNaseH_domain"/>
</dbReference>
<accession>A0A8J6CKH5</accession>
<protein>
    <recommendedName>
        <fullName evidence="1">RNase H type-1 domain-containing protein</fullName>
    </recommendedName>
</protein>
<sequence length="162" mass="18400">MGTFKLLSVDELEQGLKSWSRLILGCQERIICIPLHEFHMMINLYDKAKLRVSILCKVDTNYFYKAVQMNLALGFLEVEIEGDVLTVVKKLHAIREDKYEINVYVRNLISLSESYQSCFFGYAPKQGNRVAYLLAIGSIKRGVSTYLTQGVPLSIAIAVEND</sequence>
<dbReference type="GO" id="GO:0003676">
    <property type="term" value="F:nucleic acid binding"/>
    <property type="evidence" value="ECO:0007669"/>
    <property type="project" value="InterPro"/>
</dbReference>
<evidence type="ECO:0000313" key="2">
    <source>
        <dbReference type="EMBL" id="KAG8478342.1"/>
    </source>
</evidence>
<feature type="domain" description="RNase H type-1" evidence="1">
    <location>
        <begin position="66"/>
        <end position="135"/>
    </location>
</feature>
<evidence type="ECO:0000259" key="1">
    <source>
        <dbReference type="Pfam" id="PF13456"/>
    </source>
</evidence>
<dbReference type="GO" id="GO:0004523">
    <property type="term" value="F:RNA-DNA hybrid ribonuclease activity"/>
    <property type="evidence" value="ECO:0007669"/>
    <property type="project" value="InterPro"/>
</dbReference>
<reference evidence="2 3" key="1">
    <citation type="journal article" date="2021" name="bioRxiv">
        <title>The Gossypium anomalum genome as a resource for cotton improvement and evolutionary analysis of hybrid incompatibility.</title>
        <authorList>
            <person name="Grover C.E."/>
            <person name="Yuan D."/>
            <person name="Arick M.A."/>
            <person name="Miller E.R."/>
            <person name="Hu G."/>
            <person name="Peterson D.G."/>
            <person name="Wendel J.F."/>
            <person name="Udall J.A."/>
        </authorList>
    </citation>
    <scope>NUCLEOTIDE SEQUENCE [LARGE SCALE GENOMIC DNA]</scope>
    <source>
        <strain evidence="2">JFW-Udall</strain>
        <tissue evidence="2">Leaf</tissue>
    </source>
</reference>
<dbReference type="EMBL" id="JAHUZN010000011">
    <property type="protein sequence ID" value="KAG8478342.1"/>
    <property type="molecule type" value="Genomic_DNA"/>
</dbReference>
<dbReference type="OrthoDB" id="999807at2759"/>
<keyword evidence="3" id="KW-1185">Reference proteome</keyword>
<dbReference type="Proteomes" id="UP000701853">
    <property type="component" value="Chromosome 11"/>
</dbReference>